<gene>
    <name evidence="2" type="ORF">VNO77_14934</name>
</gene>
<dbReference type="AlphaFoldDB" id="A0AAN9LZ39"/>
<evidence type="ECO:0000313" key="3">
    <source>
        <dbReference type="Proteomes" id="UP001367508"/>
    </source>
</evidence>
<keyword evidence="1" id="KW-0472">Membrane</keyword>
<proteinExistence type="predicted"/>
<keyword evidence="3" id="KW-1185">Reference proteome</keyword>
<protein>
    <submittedName>
        <fullName evidence="2">Uncharacterized protein</fullName>
    </submittedName>
</protein>
<name>A0AAN9LZ39_CANGL</name>
<keyword evidence="1" id="KW-0812">Transmembrane</keyword>
<dbReference type="Proteomes" id="UP001367508">
    <property type="component" value="Unassembled WGS sequence"/>
</dbReference>
<reference evidence="2 3" key="1">
    <citation type="submission" date="2024-01" db="EMBL/GenBank/DDBJ databases">
        <title>The genomes of 5 underutilized Papilionoideae crops provide insights into root nodulation and disease resistanc.</title>
        <authorList>
            <person name="Jiang F."/>
        </authorList>
    </citation>
    <scope>NUCLEOTIDE SEQUENCE [LARGE SCALE GENOMIC DNA]</scope>
    <source>
        <strain evidence="2">LVBAO_FW01</strain>
        <tissue evidence="2">Leaves</tissue>
    </source>
</reference>
<keyword evidence="1" id="KW-1133">Transmembrane helix</keyword>
<sequence>MYFLSSLFKVGVVFPVDCFDLEKSALIALGISLQVVVCYAMIGGMVFHIIFASVIIICHITMVPGQLDSLPEGSFRAISLCTRGFY</sequence>
<dbReference type="EMBL" id="JAYMYQ010000003">
    <property type="protein sequence ID" value="KAK7344817.1"/>
    <property type="molecule type" value="Genomic_DNA"/>
</dbReference>
<evidence type="ECO:0000313" key="2">
    <source>
        <dbReference type="EMBL" id="KAK7344817.1"/>
    </source>
</evidence>
<comment type="caution">
    <text evidence="2">The sequence shown here is derived from an EMBL/GenBank/DDBJ whole genome shotgun (WGS) entry which is preliminary data.</text>
</comment>
<feature type="transmembrane region" description="Helical" evidence="1">
    <location>
        <begin position="28"/>
        <end position="57"/>
    </location>
</feature>
<evidence type="ECO:0000256" key="1">
    <source>
        <dbReference type="SAM" id="Phobius"/>
    </source>
</evidence>
<accession>A0AAN9LZ39</accession>
<organism evidence="2 3">
    <name type="scientific">Canavalia gladiata</name>
    <name type="common">Sword bean</name>
    <name type="synonym">Dolichos gladiatus</name>
    <dbReference type="NCBI Taxonomy" id="3824"/>
    <lineage>
        <taxon>Eukaryota</taxon>
        <taxon>Viridiplantae</taxon>
        <taxon>Streptophyta</taxon>
        <taxon>Embryophyta</taxon>
        <taxon>Tracheophyta</taxon>
        <taxon>Spermatophyta</taxon>
        <taxon>Magnoliopsida</taxon>
        <taxon>eudicotyledons</taxon>
        <taxon>Gunneridae</taxon>
        <taxon>Pentapetalae</taxon>
        <taxon>rosids</taxon>
        <taxon>fabids</taxon>
        <taxon>Fabales</taxon>
        <taxon>Fabaceae</taxon>
        <taxon>Papilionoideae</taxon>
        <taxon>50 kb inversion clade</taxon>
        <taxon>NPAAA clade</taxon>
        <taxon>indigoferoid/millettioid clade</taxon>
        <taxon>Phaseoleae</taxon>
        <taxon>Canavalia</taxon>
    </lineage>
</organism>